<name>A0A8K0SFI9_9HYPO</name>
<comment type="caution">
    <text evidence="2">The sequence shown here is derived from an EMBL/GenBank/DDBJ whole genome shotgun (WGS) entry which is preliminary data.</text>
</comment>
<dbReference type="AlphaFoldDB" id="A0A8K0SFI9"/>
<reference evidence="2" key="1">
    <citation type="journal article" date="2021" name="Nat. Commun.">
        <title>Genetic determinants of endophytism in the Arabidopsis root mycobiome.</title>
        <authorList>
            <person name="Mesny F."/>
            <person name="Miyauchi S."/>
            <person name="Thiergart T."/>
            <person name="Pickel B."/>
            <person name="Atanasova L."/>
            <person name="Karlsson M."/>
            <person name="Huettel B."/>
            <person name="Barry K.W."/>
            <person name="Haridas S."/>
            <person name="Chen C."/>
            <person name="Bauer D."/>
            <person name="Andreopoulos W."/>
            <person name="Pangilinan J."/>
            <person name="LaButti K."/>
            <person name="Riley R."/>
            <person name="Lipzen A."/>
            <person name="Clum A."/>
            <person name="Drula E."/>
            <person name="Henrissat B."/>
            <person name="Kohler A."/>
            <person name="Grigoriev I.V."/>
            <person name="Martin F.M."/>
            <person name="Hacquard S."/>
        </authorList>
    </citation>
    <scope>NUCLEOTIDE SEQUENCE</scope>
    <source>
        <strain evidence="2">MPI-CAGE-CH-0235</strain>
    </source>
</reference>
<protein>
    <submittedName>
        <fullName evidence="2">Uncharacterized protein</fullName>
    </submittedName>
</protein>
<sequence length="211" mass="23840">MIAPTFRHQRALEHMNLMYRVYAMYQYFTADAMTALEHLQLFISDGLEHVALLLALTKGFLGSPDGMIERVHTSLAISKLVIDTSCPEDAAKTLEKHMHAIECHVRRHLQFHDFGTPATPEDVALIARQKVPCDAAVNSPHKLVLASMWIARRSLYLRMIPPREISMIKAMDDMENITNQVDEHVRELALLRHVRDRQSQSSPSSAAGGCE</sequence>
<dbReference type="OrthoDB" id="10274233at2759"/>
<dbReference type="EMBL" id="JAGPNK010000020">
    <property type="protein sequence ID" value="KAH7305006.1"/>
    <property type="molecule type" value="Genomic_DNA"/>
</dbReference>
<accession>A0A8K0SFI9</accession>
<keyword evidence="3" id="KW-1185">Reference proteome</keyword>
<dbReference type="Proteomes" id="UP000813444">
    <property type="component" value="Unassembled WGS sequence"/>
</dbReference>
<proteinExistence type="predicted"/>
<evidence type="ECO:0000313" key="2">
    <source>
        <dbReference type="EMBL" id="KAH7305006.1"/>
    </source>
</evidence>
<evidence type="ECO:0000313" key="3">
    <source>
        <dbReference type="Proteomes" id="UP000813444"/>
    </source>
</evidence>
<feature type="coiled-coil region" evidence="1">
    <location>
        <begin position="167"/>
        <end position="194"/>
    </location>
</feature>
<gene>
    <name evidence="2" type="ORF">B0I35DRAFT_484188</name>
</gene>
<keyword evidence="1" id="KW-0175">Coiled coil</keyword>
<evidence type="ECO:0000256" key="1">
    <source>
        <dbReference type="SAM" id="Coils"/>
    </source>
</evidence>
<organism evidence="2 3">
    <name type="scientific">Stachybotrys elegans</name>
    <dbReference type="NCBI Taxonomy" id="80388"/>
    <lineage>
        <taxon>Eukaryota</taxon>
        <taxon>Fungi</taxon>
        <taxon>Dikarya</taxon>
        <taxon>Ascomycota</taxon>
        <taxon>Pezizomycotina</taxon>
        <taxon>Sordariomycetes</taxon>
        <taxon>Hypocreomycetidae</taxon>
        <taxon>Hypocreales</taxon>
        <taxon>Stachybotryaceae</taxon>
        <taxon>Stachybotrys</taxon>
    </lineage>
</organism>